<protein>
    <submittedName>
        <fullName evidence="1">Uncharacterized protein</fullName>
    </submittedName>
</protein>
<gene>
    <name evidence="1" type="ORF">HPB50_025068</name>
</gene>
<keyword evidence="2" id="KW-1185">Reference proteome</keyword>
<evidence type="ECO:0000313" key="1">
    <source>
        <dbReference type="EMBL" id="KAH6943676.1"/>
    </source>
</evidence>
<comment type="caution">
    <text evidence="1">The sequence shown here is derived from an EMBL/GenBank/DDBJ whole genome shotgun (WGS) entry which is preliminary data.</text>
</comment>
<sequence>MLIIGKVSPVVDRALNLESKKKCSPRTWDAAVHQAPPSPGPHGALDGLNLLPEGLDRLFLLLDTGSSSVTRRAAAVQLGEVQKLHPHELHNLLAKVRKYLHSSSWDTRIAASQAVEAIISHVPQWDPPGLSEEEQGDPH</sequence>
<accession>A0ACB7TBQ7</accession>
<proteinExistence type="predicted"/>
<reference evidence="1" key="1">
    <citation type="submission" date="2020-05" db="EMBL/GenBank/DDBJ databases">
        <title>Large-scale comparative analyses of tick genomes elucidate their genetic diversity and vector capacities.</title>
        <authorList>
            <person name="Jia N."/>
            <person name="Wang J."/>
            <person name="Shi W."/>
            <person name="Du L."/>
            <person name="Sun Y."/>
            <person name="Zhan W."/>
            <person name="Jiang J."/>
            <person name="Wang Q."/>
            <person name="Zhang B."/>
            <person name="Ji P."/>
            <person name="Sakyi L.B."/>
            <person name="Cui X."/>
            <person name="Yuan T."/>
            <person name="Jiang B."/>
            <person name="Yang W."/>
            <person name="Lam T.T.-Y."/>
            <person name="Chang Q."/>
            <person name="Ding S."/>
            <person name="Wang X."/>
            <person name="Zhu J."/>
            <person name="Ruan X."/>
            <person name="Zhao L."/>
            <person name="Wei J."/>
            <person name="Que T."/>
            <person name="Du C."/>
            <person name="Cheng J."/>
            <person name="Dai P."/>
            <person name="Han X."/>
            <person name="Huang E."/>
            <person name="Gao Y."/>
            <person name="Liu J."/>
            <person name="Shao H."/>
            <person name="Ye R."/>
            <person name="Li L."/>
            <person name="Wei W."/>
            <person name="Wang X."/>
            <person name="Wang C."/>
            <person name="Yang T."/>
            <person name="Huo Q."/>
            <person name="Li W."/>
            <person name="Guo W."/>
            <person name="Chen H."/>
            <person name="Zhou L."/>
            <person name="Ni X."/>
            <person name="Tian J."/>
            <person name="Zhou Y."/>
            <person name="Sheng Y."/>
            <person name="Liu T."/>
            <person name="Pan Y."/>
            <person name="Xia L."/>
            <person name="Li J."/>
            <person name="Zhao F."/>
            <person name="Cao W."/>
        </authorList>
    </citation>
    <scope>NUCLEOTIDE SEQUENCE</scope>
    <source>
        <strain evidence="1">Hyas-2018</strain>
    </source>
</reference>
<name>A0ACB7TBQ7_HYAAI</name>
<dbReference type="EMBL" id="CM023490">
    <property type="protein sequence ID" value="KAH6943676.1"/>
    <property type="molecule type" value="Genomic_DNA"/>
</dbReference>
<evidence type="ECO:0000313" key="2">
    <source>
        <dbReference type="Proteomes" id="UP000821845"/>
    </source>
</evidence>
<dbReference type="Proteomes" id="UP000821845">
    <property type="component" value="Chromosome 10"/>
</dbReference>
<organism evidence="1 2">
    <name type="scientific">Hyalomma asiaticum</name>
    <name type="common">Tick</name>
    <dbReference type="NCBI Taxonomy" id="266040"/>
    <lineage>
        <taxon>Eukaryota</taxon>
        <taxon>Metazoa</taxon>
        <taxon>Ecdysozoa</taxon>
        <taxon>Arthropoda</taxon>
        <taxon>Chelicerata</taxon>
        <taxon>Arachnida</taxon>
        <taxon>Acari</taxon>
        <taxon>Parasitiformes</taxon>
        <taxon>Ixodida</taxon>
        <taxon>Ixodoidea</taxon>
        <taxon>Ixodidae</taxon>
        <taxon>Hyalomminae</taxon>
        <taxon>Hyalomma</taxon>
    </lineage>
</organism>